<dbReference type="GO" id="GO:0000462">
    <property type="term" value="P:maturation of SSU-rRNA from tricistronic rRNA transcript (SSU-rRNA, 5.8S rRNA, LSU-rRNA)"/>
    <property type="evidence" value="ECO:0007669"/>
    <property type="project" value="TreeGrafter"/>
</dbReference>
<dbReference type="EMBL" id="CAMXCT030002086">
    <property type="protein sequence ID" value="CAL4782840.1"/>
    <property type="molecule type" value="Genomic_DNA"/>
</dbReference>
<dbReference type="AlphaFoldDB" id="A0A9P1CRB3"/>
<dbReference type="GO" id="GO:0032040">
    <property type="term" value="C:small-subunit processome"/>
    <property type="evidence" value="ECO:0007669"/>
    <property type="project" value="TreeGrafter"/>
</dbReference>
<dbReference type="EMBL" id="CAMXCT010002086">
    <property type="protein sequence ID" value="CAI3995528.1"/>
    <property type="molecule type" value="Genomic_DNA"/>
</dbReference>
<sequence>MWYNLYDHPYSTFPDEDGNANLFETVGYLIVAKPKTNSTWDLFHLVPDFGRQTFQHSRPQFGSNDTSAGTSVQDGKPFLGNPTQVIQLDAGEEVPVLSPAERKELQRSSKGKGKGRKGGGKGSKKGKGKGKGEPQAKPDEGLVARVAKYARPTKGTPEELKVKHDRKRKGQAKLNQRLDREAAFRAAKAEVLQTAEPGLIETEEAEDTTRLTQKDILDSAGVGVARKYFSFDLPYGPYNCDWEELVFEDGEDGDTEGDQR</sequence>
<gene>
    <name evidence="2" type="ORF">C1SCF055_LOCUS22078</name>
</gene>
<feature type="compositionally biased region" description="Polar residues" evidence="1">
    <location>
        <begin position="56"/>
        <end position="73"/>
    </location>
</feature>
<protein>
    <submittedName>
        <fullName evidence="4">WD repeat-containing protein 46 (WD repeat-containing protein BING4)</fullName>
    </submittedName>
</protein>
<evidence type="ECO:0000313" key="4">
    <source>
        <dbReference type="EMBL" id="CAL4782840.1"/>
    </source>
</evidence>
<dbReference type="PANTHER" id="PTHR14085:SF3">
    <property type="entry name" value="WD REPEAT-CONTAINING PROTEIN 46"/>
    <property type="match status" value="1"/>
</dbReference>
<feature type="region of interest" description="Disordered" evidence="1">
    <location>
        <begin position="56"/>
        <end position="176"/>
    </location>
</feature>
<feature type="compositionally biased region" description="Basic residues" evidence="1">
    <location>
        <begin position="109"/>
        <end position="129"/>
    </location>
</feature>
<dbReference type="EMBL" id="CAMXCT020002086">
    <property type="protein sequence ID" value="CAL1148903.1"/>
    <property type="molecule type" value="Genomic_DNA"/>
</dbReference>
<organism evidence="2">
    <name type="scientific">Cladocopium goreaui</name>
    <dbReference type="NCBI Taxonomy" id="2562237"/>
    <lineage>
        <taxon>Eukaryota</taxon>
        <taxon>Sar</taxon>
        <taxon>Alveolata</taxon>
        <taxon>Dinophyceae</taxon>
        <taxon>Suessiales</taxon>
        <taxon>Symbiodiniaceae</taxon>
        <taxon>Cladocopium</taxon>
    </lineage>
</organism>
<dbReference type="GO" id="GO:0030686">
    <property type="term" value="C:90S preribosome"/>
    <property type="evidence" value="ECO:0007669"/>
    <property type="project" value="TreeGrafter"/>
</dbReference>
<dbReference type="OrthoDB" id="10251154at2759"/>
<evidence type="ECO:0000313" key="2">
    <source>
        <dbReference type="EMBL" id="CAI3995528.1"/>
    </source>
</evidence>
<dbReference type="PANTHER" id="PTHR14085">
    <property type="entry name" value="WD-REPEAT PROTEIN BING4"/>
    <property type="match status" value="1"/>
</dbReference>
<evidence type="ECO:0000256" key="1">
    <source>
        <dbReference type="SAM" id="MobiDB-lite"/>
    </source>
</evidence>
<comment type="caution">
    <text evidence="2">The sequence shown here is derived from an EMBL/GenBank/DDBJ whole genome shotgun (WGS) entry which is preliminary data.</text>
</comment>
<keyword evidence="5" id="KW-1185">Reference proteome</keyword>
<dbReference type="Proteomes" id="UP001152797">
    <property type="component" value="Unassembled WGS sequence"/>
</dbReference>
<dbReference type="InterPro" id="IPR040315">
    <property type="entry name" value="WDR46/Utp7"/>
</dbReference>
<evidence type="ECO:0000313" key="3">
    <source>
        <dbReference type="EMBL" id="CAL1148903.1"/>
    </source>
</evidence>
<proteinExistence type="predicted"/>
<accession>A0A9P1CRB3</accession>
<evidence type="ECO:0000313" key="5">
    <source>
        <dbReference type="Proteomes" id="UP001152797"/>
    </source>
</evidence>
<reference evidence="2" key="1">
    <citation type="submission" date="2022-10" db="EMBL/GenBank/DDBJ databases">
        <authorList>
            <person name="Chen Y."/>
            <person name="Dougan E. K."/>
            <person name="Chan C."/>
            <person name="Rhodes N."/>
            <person name="Thang M."/>
        </authorList>
    </citation>
    <scope>NUCLEOTIDE SEQUENCE</scope>
</reference>
<name>A0A9P1CRB3_9DINO</name>
<feature type="compositionally biased region" description="Basic and acidic residues" evidence="1">
    <location>
        <begin position="130"/>
        <end position="142"/>
    </location>
</feature>
<reference evidence="3" key="2">
    <citation type="submission" date="2024-04" db="EMBL/GenBank/DDBJ databases">
        <authorList>
            <person name="Chen Y."/>
            <person name="Shah S."/>
            <person name="Dougan E. K."/>
            <person name="Thang M."/>
            <person name="Chan C."/>
        </authorList>
    </citation>
    <scope>NUCLEOTIDE SEQUENCE [LARGE SCALE GENOMIC DNA]</scope>
</reference>